<keyword evidence="1" id="KW-1133">Transmembrane helix</keyword>
<accession>A0A2P2PQX9</accession>
<organism evidence="2">
    <name type="scientific">Rhizophora mucronata</name>
    <name type="common">Asiatic mangrove</name>
    <dbReference type="NCBI Taxonomy" id="61149"/>
    <lineage>
        <taxon>Eukaryota</taxon>
        <taxon>Viridiplantae</taxon>
        <taxon>Streptophyta</taxon>
        <taxon>Embryophyta</taxon>
        <taxon>Tracheophyta</taxon>
        <taxon>Spermatophyta</taxon>
        <taxon>Magnoliopsida</taxon>
        <taxon>eudicotyledons</taxon>
        <taxon>Gunneridae</taxon>
        <taxon>Pentapetalae</taxon>
        <taxon>rosids</taxon>
        <taxon>fabids</taxon>
        <taxon>Malpighiales</taxon>
        <taxon>Rhizophoraceae</taxon>
        <taxon>Rhizophora</taxon>
    </lineage>
</organism>
<feature type="transmembrane region" description="Helical" evidence="1">
    <location>
        <begin position="33"/>
        <end position="56"/>
    </location>
</feature>
<reference evidence="2" key="1">
    <citation type="submission" date="2018-02" db="EMBL/GenBank/DDBJ databases">
        <title>Rhizophora mucronata_Transcriptome.</title>
        <authorList>
            <person name="Meera S.P."/>
            <person name="Sreeshan A."/>
            <person name="Augustine A."/>
        </authorList>
    </citation>
    <scope>NUCLEOTIDE SEQUENCE</scope>
    <source>
        <tissue evidence="2">Leaf</tissue>
    </source>
</reference>
<evidence type="ECO:0000256" key="1">
    <source>
        <dbReference type="SAM" id="Phobius"/>
    </source>
</evidence>
<proteinExistence type="predicted"/>
<protein>
    <submittedName>
        <fullName evidence="2">Uncharacterized protein</fullName>
    </submittedName>
</protein>
<dbReference type="AlphaFoldDB" id="A0A2P2PQX9"/>
<evidence type="ECO:0000313" key="2">
    <source>
        <dbReference type="EMBL" id="MBX57150.1"/>
    </source>
</evidence>
<dbReference type="EMBL" id="GGEC01076666">
    <property type="protein sequence ID" value="MBX57150.1"/>
    <property type="molecule type" value="Transcribed_RNA"/>
</dbReference>
<sequence>MKMRRKETGGSLIHLFINIRPLSITMLSKFSMLYKFCVGFAYICVSICMVCNLLFVSND</sequence>
<name>A0A2P2PQX9_RHIMU</name>
<keyword evidence="1" id="KW-0812">Transmembrane</keyword>
<keyword evidence="1" id="KW-0472">Membrane</keyword>